<dbReference type="PANTHER" id="PTHR14859:SF15">
    <property type="entry name" value="ENDONUCLEASE_EXONUCLEASE_PHOSPHATASE DOMAIN-CONTAINING PROTEIN"/>
    <property type="match status" value="1"/>
</dbReference>
<comment type="caution">
    <text evidence="3">The sequence shown here is derived from an EMBL/GenBank/DDBJ whole genome shotgun (WGS) entry which is preliminary data.</text>
</comment>
<dbReference type="GO" id="GO:0004527">
    <property type="term" value="F:exonuclease activity"/>
    <property type="evidence" value="ECO:0007669"/>
    <property type="project" value="UniProtKB-KW"/>
</dbReference>
<protein>
    <submittedName>
        <fullName evidence="3">Endonuclease/exonuclease/phosphatase</fullName>
    </submittedName>
</protein>
<evidence type="ECO:0000313" key="3">
    <source>
        <dbReference type="EMBL" id="RNI32011.1"/>
    </source>
</evidence>
<dbReference type="Gene3D" id="3.60.10.10">
    <property type="entry name" value="Endonuclease/exonuclease/phosphatase"/>
    <property type="match status" value="1"/>
</dbReference>
<dbReference type="GO" id="GO:0004519">
    <property type="term" value="F:endonuclease activity"/>
    <property type="evidence" value="ECO:0007669"/>
    <property type="project" value="UniProtKB-KW"/>
</dbReference>
<name>A0A3M9N2J0_9BACT</name>
<accession>A0A3M9N2J0</accession>
<dbReference type="InterPro" id="IPR051916">
    <property type="entry name" value="GPI-anchor_lipid_remodeler"/>
</dbReference>
<dbReference type="GO" id="GO:0006506">
    <property type="term" value="P:GPI anchor biosynthetic process"/>
    <property type="evidence" value="ECO:0007669"/>
    <property type="project" value="TreeGrafter"/>
</dbReference>
<sequence>MRSFLIFLLTGATLWVASCANTSHQSLGPGPGGAHEAKKFSSLTVMAYNIHHCNPPSKPGLIDLEAIVSTIRKQAPDLVALQEVDVRTERSGGVHQAEEIAKRLNMHFFFGKAIDFQGGEYGVALLSRYPLSEAIVHRLPTKAETKGEPRILATAKVTLPDGTTLRFGSTHLDAQRDSVNRELQIREIVKVASAEPLPFLLAGDFNATPGTGTINLLDQAFTRTCQECAPTIPVLKPTKAIDFIAYRHPGGKFSVSSHKVIPETYASDHLPVTAIIRVQK</sequence>
<dbReference type="InterPro" id="IPR005135">
    <property type="entry name" value="Endo/exonuclease/phosphatase"/>
</dbReference>
<keyword evidence="3" id="KW-0540">Nuclease</keyword>
<dbReference type="AlphaFoldDB" id="A0A3M9N2J0"/>
<keyword evidence="3" id="KW-0255">Endonuclease</keyword>
<evidence type="ECO:0000256" key="1">
    <source>
        <dbReference type="SAM" id="SignalP"/>
    </source>
</evidence>
<proteinExistence type="predicted"/>
<dbReference type="OrthoDB" id="5447300at2"/>
<dbReference type="SUPFAM" id="SSF56219">
    <property type="entry name" value="DNase I-like"/>
    <property type="match status" value="1"/>
</dbReference>
<dbReference type="PROSITE" id="PS51257">
    <property type="entry name" value="PROKAR_LIPOPROTEIN"/>
    <property type="match status" value="1"/>
</dbReference>
<evidence type="ECO:0000313" key="4">
    <source>
        <dbReference type="Proteomes" id="UP000271010"/>
    </source>
</evidence>
<reference evidence="3 4" key="1">
    <citation type="submission" date="2018-11" db="EMBL/GenBank/DDBJ databases">
        <title>Rufibacter latericius sp. nov., isolated from water in Baiyang Lake.</title>
        <authorList>
            <person name="Yang Y."/>
        </authorList>
    </citation>
    <scope>NUCLEOTIDE SEQUENCE [LARGE SCALE GENOMIC DNA]</scope>
    <source>
        <strain evidence="3 4">MCC P1</strain>
    </source>
</reference>
<dbReference type="Pfam" id="PF03372">
    <property type="entry name" value="Exo_endo_phos"/>
    <property type="match status" value="1"/>
</dbReference>
<dbReference type="EMBL" id="RJJE01000003">
    <property type="protein sequence ID" value="RNI32011.1"/>
    <property type="molecule type" value="Genomic_DNA"/>
</dbReference>
<gene>
    <name evidence="3" type="ORF">EFA69_05800</name>
</gene>
<keyword evidence="3" id="KW-0378">Hydrolase</keyword>
<keyword evidence="4" id="KW-1185">Reference proteome</keyword>
<feature type="chain" id="PRO_5018175274" evidence="1">
    <location>
        <begin position="18"/>
        <end position="280"/>
    </location>
</feature>
<evidence type="ECO:0000259" key="2">
    <source>
        <dbReference type="Pfam" id="PF03372"/>
    </source>
</evidence>
<organism evidence="3 4">
    <name type="scientific">Rufibacter immobilis</name>
    <dbReference type="NCBI Taxonomy" id="1348778"/>
    <lineage>
        <taxon>Bacteria</taxon>
        <taxon>Pseudomonadati</taxon>
        <taxon>Bacteroidota</taxon>
        <taxon>Cytophagia</taxon>
        <taxon>Cytophagales</taxon>
        <taxon>Hymenobacteraceae</taxon>
        <taxon>Rufibacter</taxon>
    </lineage>
</organism>
<dbReference type="GO" id="GO:0016020">
    <property type="term" value="C:membrane"/>
    <property type="evidence" value="ECO:0007669"/>
    <property type="project" value="GOC"/>
</dbReference>
<dbReference type="InterPro" id="IPR036691">
    <property type="entry name" value="Endo/exonu/phosph_ase_sf"/>
</dbReference>
<dbReference type="Proteomes" id="UP000271010">
    <property type="component" value="Unassembled WGS sequence"/>
</dbReference>
<keyword evidence="1" id="KW-0732">Signal</keyword>
<feature type="domain" description="Endonuclease/exonuclease/phosphatase" evidence="2">
    <location>
        <begin position="46"/>
        <end position="269"/>
    </location>
</feature>
<keyword evidence="3" id="KW-0269">Exonuclease</keyword>
<feature type="signal peptide" evidence="1">
    <location>
        <begin position="1"/>
        <end position="17"/>
    </location>
</feature>
<dbReference type="PANTHER" id="PTHR14859">
    <property type="entry name" value="CALCOFLUOR WHITE HYPERSENSITIVE PROTEIN PRECURSOR"/>
    <property type="match status" value="1"/>
</dbReference>